<keyword evidence="2" id="KW-0472">Membrane</keyword>
<feature type="transmembrane region" description="Helical" evidence="2">
    <location>
        <begin position="681"/>
        <end position="704"/>
    </location>
</feature>
<dbReference type="AlphaFoldDB" id="A0A0G0BRC9"/>
<accession>A0A0G0BRC9</accession>
<comment type="caution">
    <text evidence="3">The sequence shown here is derived from an EMBL/GenBank/DDBJ whole genome shotgun (WGS) entry which is preliminary data.</text>
</comment>
<organism evidence="3 4">
    <name type="scientific">Candidatus Roizmanbacteria bacterium GW2011_GWC2_35_12</name>
    <dbReference type="NCBI Taxonomy" id="1618485"/>
    <lineage>
        <taxon>Bacteria</taxon>
        <taxon>Candidatus Roizmaniibacteriota</taxon>
    </lineage>
</organism>
<sequence length="710" mass="77658">MVQSPDRSGAPPVTQKEVVGSLTKDSGKIKGAMPQAELDQIHDIQKARGDEGSLGGFTALEKARVAAETGDKQWEGARGEDVEKLFIGPEKTKIAALVEQANDTVRALEIIGLDPLQQDARLAEMQAAGLIDAKYASADQLIEAVCAQMAANRSFDVCFPMLDAQGMSADEKAAWFREALPKMPSVRAAISESMAKWQESIYKFTDVPQTERLALDTQKQEKEQKAADAKASLEKFIKDGLKIDLTTVDPADQASLELAMTKGDTNAVRQILLRADKFSPQEISNINSYEEKLAELAKNRNILKNPESTTDKVFVQAEIDRLVVETGATNVPAKYARYQEVRDYVEADVFKMNLTEYSSQTKEANDLAIKISKLPTNQNEIKLQVQRKREERAVLDGLKVDAFISKAIVAGYDEAETAYSRSKQSGDKQRLQAAEQASRMDEAVMYTNKLKRWIEAEGNGNPEIVHLDNIRTDLNIVRKYGEVGIKFIIARDAGLFDKTLKFKVNGNSKTGDNMQTMVEDGTLSANQALAYLDTSRNDRLNSLVTKKDADGKIVDNDVIADYRETLLMDYNQALRYVRQGRLGRFISYGRGSKQLKMDGTIEGFELKKSEFSGLLKKLGVDNVDDAFVNDERVRNYMKKLEGKGIVSGDSWKILQYVLMMMAFFALPGLGVGAIAGGLGGIGAGVGAAGVGAAGAGIGAGVGLGSRGRVQ</sequence>
<keyword evidence="2" id="KW-0812">Transmembrane</keyword>
<evidence type="ECO:0000256" key="2">
    <source>
        <dbReference type="SAM" id="Phobius"/>
    </source>
</evidence>
<protein>
    <submittedName>
        <fullName evidence="3">Tropoelastin 2</fullName>
    </submittedName>
</protein>
<proteinExistence type="predicted"/>
<feature type="transmembrane region" description="Helical" evidence="2">
    <location>
        <begin position="653"/>
        <end position="675"/>
    </location>
</feature>
<evidence type="ECO:0000313" key="3">
    <source>
        <dbReference type="EMBL" id="KKP66211.1"/>
    </source>
</evidence>
<dbReference type="EMBL" id="LBPX01000036">
    <property type="protein sequence ID" value="KKP66211.1"/>
    <property type="molecule type" value="Genomic_DNA"/>
</dbReference>
<evidence type="ECO:0000313" key="4">
    <source>
        <dbReference type="Proteomes" id="UP000034127"/>
    </source>
</evidence>
<name>A0A0G0BRC9_9BACT</name>
<feature type="region of interest" description="Disordered" evidence="1">
    <location>
        <begin position="1"/>
        <end position="33"/>
    </location>
</feature>
<evidence type="ECO:0000256" key="1">
    <source>
        <dbReference type="SAM" id="MobiDB-lite"/>
    </source>
</evidence>
<keyword evidence="2" id="KW-1133">Transmembrane helix</keyword>
<dbReference type="Proteomes" id="UP000034127">
    <property type="component" value="Unassembled WGS sequence"/>
</dbReference>
<reference evidence="3 4" key="1">
    <citation type="journal article" date="2015" name="Nature">
        <title>rRNA introns, odd ribosomes, and small enigmatic genomes across a large radiation of phyla.</title>
        <authorList>
            <person name="Brown C.T."/>
            <person name="Hug L.A."/>
            <person name="Thomas B.C."/>
            <person name="Sharon I."/>
            <person name="Castelle C.J."/>
            <person name="Singh A."/>
            <person name="Wilkins M.J."/>
            <person name="Williams K.H."/>
            <person name="Banfield J.F."/>
        </authorList>
    </citation>
    <scope>NUCLEOTIDE SEQUENCE [LARGE SCALE GENOMIC DNA]</scope>
</reference>
<gene>
    <name evidence="3" type="ORF">UR63_C0036G0006</name>
</gene>